<dbReference type="AlphaFoldDB" id="A0A2J0SRQ4"/>
<reference evidence="1" key="1">
    <citation type="submission" date="2018-09" db="EMBL/GenBank/DDBJ databases">
        <authorList>
            <person name="Groschel M."/>
            <person name="Kohl T."/>
            <person name="Conchillo-Sole O."/>
            <person name="Mamat U."/>
            <person name="Yero D."/>
            <person name="Niemann S."/>
            <person name="Daura X."/>
            <person name="Gibert I."/>
        </authorList>
    </citation>
    <scope>NUCLEOTIDE SEQUENCE</scope>
    <source>
        <strain evidence="1">OG156</strain>
    </source>
</reference>
<evidence type="ECO:0000313" key="2">
    <source>
        <dbReference type="Proteomes" id="UP000822271"/>
    </source>
</evidence>
<organism evidence="1 2">
    <name type="scientific">Stenotrophomonas maltophilia</name>
    <name type="common">Pseudomonas maltophilia</name>
    <name type="synonym">Xanthomonas maltophilia</name>
    <dbReference type="NCBI Taxonomy" id="40324"/>
    <lineage>
        <taxon>Bacteria</taxon>
        <taxon>Pseudomonadati</taxon>
        <taxon>Pseudomonadota</taxon>
        <taxon>Gammaproteobacteria</taxon>
        <taxon>Lysobacterales</taxon>
        <taxon>Lysobacteraceae</taxon>
        <taxon>Stenotrophomonas</taxon>
        <taxon>Stenotrophomonas maltophilia group</taxon>
    </lineage>
</organism>
<proteinExistence type="predicted"/>
<dbReference type="Proteomes" id="UP000822271">
    <property type="component" value="Unassembled WGS sequence"/>
</dbReference>
<accession>A0A2J0SRQ4</accession>
<dbReference type="RefSeq" id="WP_053091929.1">
    <property type="nucleotide sequence ID" value="NZ_JAXAYV010000109.1"/>
</dbReference>
<evidence type="ECO:0008006" key="3">
    <source>
        <dbReference type="Google" id="ProtNLM"/>
    </source>
</evidence>
<name>A0A2J0SRQ4_STEMA</name>
<evidence type="ECO:0000313" key="1">
    <source>
        <dbReference type="EMBL" id="MBA0309444.1"/>
    </source>
</evidence>
<dbReference type="EMBL" id="RAUE01000001">
    <property type="protein sequence ID" value="MBA0309444.1"/>
    <property type="molecule type" value="Genomic_DNA"/>
</dbReference>
<reference evidence="1" key="2">
    <citation type="journal article" date="2020" name="Front. Microbiol.">
        <title>Genetic Variants of the DSF Quorum Sensing System in Stenotrophomonas maltophilia Influence Virulence and Resistance Phenotypes Among Genotypically Diverse Clinical Isolates.</title>
        <authorList>
            <person name="Yero D."/>
            <person name="Huedo P."/>
            <person name="Conchillo-Sole O."/>
            <person name="Martinez-Servat S."/>
            <person name="Mamat U."/>
            <person name="Coves X."/>
            <person name="Llanas F."/>
            <person name="Roca I."/>
            <person name="Vila J."/>
            <person name="Schaible U.E."/>
            <person name="Daura X."/>
            <person name="Gibert I."/>
        </authorList>
    </citation>
    <scope>NUCLEOTIDE SEQUENCE</scope>
    <source>
        <strain evidence="1">OG156</strain>
    </source>
</reference>
<comment type="caution">
    <text evidence="1">The sequence shown here is derived from an EMBL/GenBank/DDBJ whole genome shotgun (WGS) entry which is preliminary data.</text>
</comment>
<gene>
    <name evidence="1" type="ORF">D7Y33_00155</name>
</gene>
<protein>
    <recommendedName>
        <fullName evidence="3">DUF4760 domain-containing protein</fullName>
    </recommendedName>
</protein>
<sequence length="173" mass="19823">MDSILDLMKASLGPGVAALGVAVAAAQWHTNRVKLRLDSYDRRLVVYKATVALLNAMQEEISTRRGPYARLKNGQPSKAYLLLPREVVSNFESGLLEAPFLFDKDVAIFLHYIDRHRTMIHMYANHCSKIDPEAHETHRADFERLKDSEEGVDRARSMVQQRFAPYLRLSRRL</sequence>